<dbReference type="NCBIfam" id="TIGR00933">
    <property type="entry name" value="2a38"/>
    <property type="match status" value="1"/>
</dbReference>
<comment type="subcellular location">
    <subcellularLocation>
        <location evidence="1">Cell membrane</location>
        <topology evidence="1">Multi-pass membrane protein</topology>
    </subcellularLocation>
</comment>
<reference evidence="11 12" key="1">
    <citation type="journal article" date="2016" name="Sci. Rep.">
        <title>Complete genome sequence and transcriptomic analysis of a novel marine strain Bacillus weihaiensis reveals the mechanism of brown algae degradation.</title>
        <authorList>
            <person name="Zhu Y."/>
            <person name="Chen P."/>
            <person name="Bao Y."/>
            <person name="Men Y."/>
            <person name="Zeng Y."/>
            <person name="Yang J."/>
            <person name="Sun J."/>
            <person name="Sun Y."/>
        </authorList>
    </citation>
    <scope>NUCLEOTIDE SEQUENCE [LARGE SCALE GENOMIC DNA]</scope>
    <source>
        <strain evidence="11 12">Alg07</strain>
    </source>
</reference>
<dbReference type="Pfam" id="PF02386">
    <property type="entry name" value="TrkH"/>
    <property type="match status" value="1"/>
</dbReference>
<evidence type="ECO:0000256" key="10">
    <source>
        <dbReference type="SAM" id="Phobius"/>
    </source>
</evidence>
<keyword evidence="12" id="KW-1185">Reference proteome</keyword>
<dbReference type="STRING" id="1547283.A9C19_02760"/>
<accession>A0A1L3MX70</accession>
<dbReference type="InterPro" id="IPR004772">
    <property type="entry name" value="TrkH"/>
</dbReference>
<keyword evidence="5 10" id="KW-0812">Transmembrane</keyword>
<keyword evidence="4" id="KW-0633">Potassium transport</keyword>
<feature type="transmembrane region" description="Helical" evidence="10">
    <location>
        <begin position="71"/>
        <end position="95"/>
    </location>
</feature>
<evidence type="ECO:0000313" key="11">
    <source>
        <dbReference type="EMBL" id="APH06926.1"/>
    </source>
</evidence>
<evidence type="ECO:0000256" key="7">
    <source>
        <dbReference type="ARBA" id="ARBA00022989"/>
    </source>
</evidence>
<dbReference type="GO" id="GO:0005886">
    <property type="term" value="C:plasma membrane"/>
    <property type="evidence" value="ECO:0007669"/>
    <property type="project" value="UniProtKB-SubCell"/>
</dbReference>
<dbReference type="Proteomes" id="UP000181936">
    <property type="component" value="Chromosome"/>
</dbReference>
<keyword evidence="6" id="KW-0630">Potassium</keyword>
<organism evidence="11 12">
    <name type="scientific">Bacillus weihaiensis</name>
    <dbReference type="NCBI Taxonomy" id="1547283"/>
    <lineage>
        <taxon>Bacteria</taxon>
        <taxon>Bacillati</taxon>
        <taxon>Bacillota</taxon>
        <taxon>Bacilli</taxon>
        <taxon>Bacillales</taxon>
        <taxon>Bacillaceae</taxon>
        <taxon>Bacillus</taxon>
    </lineage>
</organism>
<evidence type="ECO:0000256" key="5">
    <source>
        <dbReference type="ARBA" id="ARBA00022692"/>
    </source>
</evidence>
<evidence type="ECO:0000313" key="12">
    <source>
        <dbReference type="Proteomes" id="UP000181936"/>
    </source>
</evidence>
<keyword evidence="3" id="KW-1003">Cell membrane</keyword>
<evidence type="ECO:0000256" key="9">
    <source>
        <dbReference type="ARBA" id="ARBA00023136"/>
    </source>
</evidence>
<evidence type="ECO:0000256" key="6">
    <source>
        <dbReference type="ARBA" id="ARBA00022958"/>
    </source>
</evidence>
<name>A0A1L3MX70_9BACI</name>
<feature type="transmembrane region" description="Helical" evidence="10">
    <location>
        <begin position="374"/>
        <end position="395"/>
    </location>
</feature>
<feature type="transmembrane region" description="Helical" evidence="10">
    <location>
        <begin position="186"/>
        <end position="209"/>
    </location>
</feature>
<sequence length="439" mass="48094">MKRYVNLNPSQLLVVIFVISISIGTFLLKLPFATYDSIKWVDALFISTSAMTVTGLATVDPGTTFTLFGQMIIAFLIQVGGLGIMSFAVLIFLVLGKKIGLKERLLIQHALNQTSVGGVIKLVKYLFLFSITIELMAMLFLSIRWVPQFGWSKGLFYSFFHSISAFNNAGFALWPDNLMQFVGDPLVNIVISVLFIIGGIGFVVLVDIWQKRSFKKLSLHTKLMIVGTFIMNLIAMVFLFCIEYHNPYTLGGLTFGEKLWASYFQAVSPRTAGFNTLDISQLDETSLFFIMILMFIGAGSGSTGGGIKLTTALVITLATISFLRGKNEVVVAKRTIPSSTIGKALAITMTSILFVILGILLLNITENQTPFLDLMFEVVSAFGTAGLSTGVTAGLTAIGKQMIIFTMFIGKLGPLTLMFSLATKSKDKIRYPQEEILTG</sequence>
<proteinExistence type="predicted"/>
<feature type="transmembrane region" description="Helical" evidence="10">
    <location>
        <begin position="287"/>
        <end position="320"/>
    </location>
</feature>
<evidence type="ECO:0000256" key="3">
    <source>
        <dbReference type="ARBA" id="ARBA00022475"/>
    </source>
</evidence>
<feature type="transmembrane region" description="Helical" evidence="10">
    <location>
        <begin position="125"/>
        <end position="143"/>
    </location>
</feature>
<evidence type="ECO:0000256" key="8">
    <source>
        <dbReference type="ARBA" id="ARBA00023065"/>
    </source>
</evidence>
<dbReference type="EMBL" id="CP016020">
    <property type="protein sequence ID" value="APH06926.1"/>
    <property type="molecule type" value="Genomic_DNA"/>
</dbReference>
<dbReference type="KEGG" id="bwh:A9C19_02760"/>
<keyword evidence="8" id="KW-0406">Ion transport</keyword>
<feature type="transmembrane region" description="Helical" evidence="10">
    <location>
        <begin position="155"/>
        <end position="174"/>
    </location>
</feature>
<gene>
    <name evidence="11" type="ORF">A9C19_02760</name>
</gene>
<evidence type="ECO:0000256" key="4">
    <source>
        <dbReference type="ARBA" id="ARBA00022538"/>
    </source>
</evidence>
<feature type="transmembrane region" description="Helical" evidence="10">
    <location>
        <begin position="221"/>
        <end position="245"/>
    </location>
</feature>
<dbReference type="AlphaFoldDB" id="A0A1L3MX70"/>
<dbReference type="PANTHER" id="PTHR32024">
    <property type="entry name" value="TRK SYSTEM POTASSIUM UPTAKE PROTEIN TRKG-RELATED"/>
    <property type="match status" value="1"/>
</dbReference>
<feature type="transmembrane region" description="Helical" evidence="10">
    <location>
        <begin position="402"/>
        <end position="422"/>
    </location>
</feature>
<dbReference type="PANTHER" id="PTHR32024:SF1">
    <property type="entry name" value="KTR SYSTEM POTASSIUM UPTAKE PROTEIN B"/>
    <property type="match status" value="1"/>
</dbReference>
<evidence type="ECO:0000256" key="1">
    <source>
        <dbReference type="ARBA" id="ARBA00004651"/>
    </source>
</evidence>
<dbReference type="GO" id="GO:0015379">
    <property type="term" value="F:potassium:chloride symporter activity"/>
    <property type="evidence" value="ECO:0007669"/>
    <property type="project" value="InterPro"/>
</dbReference>
<protein>
    <submittedName>
        <fullName evidence="11">Ktr system potassium transporter B</fullName>
    </submittedName>
</protein>
<keyword evidence="7 10" id="KW-1133">Transmembrane helix</keyword>
<evidence type="ECO:0000256" key="2">
    <source>
        <dbReference type="ARBA" id="ARBA00022448"/>
    </source>
</evidence>
<feature type="transmembrane region" description="Helical" evidence="10">
    <location>
        <begin position="12"/>
        <end position="32"/>
    </location>
</feature>
<keyword evidence="2" id="KW-0813">Transport</keyword>
<feature type="transmembrane region" description="Helical" evidence="10">
    <location>
        <begin position="341"/>
        <end position="362"/>
    </location>
</feature>
<keyword evidence="9 10" id="KW-0472">Membrane</keyword>
<dbReference type="InterPro" id="IPR003445">
    <property type="entry name" value="Cat_transpt"/>
</dbReference>